<evidence type="ECO:0000313" key="1">
    <source>
        <dbReference type="EMBL" id="GEU54162.1"/>
    </source>
</evidence>
<reference evidence="1" key="1">
    <citation type="journal article" date="2019" name="Sci. Rep.">
        <title>Draft genome of Tanacetum cinerariifolium, the natural source of mosquito coil.</title>
        <authorList>
            <person name="Yamashiro T."/>
            <person name="Shiraishi A."/>
            <person name="Satake H."/>
            <person name="Nakayama K."/>
        </authorList>
    </citation>
    <scope>NUCLEOTIDE SEQUENCE</scope>
</reference>
<protein>
    <submittedName>
        <fullName evidence="1">Uncharacterized protein</fullName>
    </submittedName>
</protein>
<proteinExistence type="predicted"/>
<gene>
    <name evidence="1" type="ORF">Tci_026140</name>
</gene>
<comment type="caution">
    <text evidence="1">The sequence shown here is derived from an EMBL/GenBank/DDBJ whole genome shotgun (WGS) entry which is preliminary data.</text>
</comment>
<sequence>MRLSHFQAEIGSLELLLDLTIFETGKAKVVAAVYGPCVVYSNRSSLSPEVTKAYKWKNLKTTTTLRSISLKENI</sequence>
<name>A0A6L2L077_TANCI</name>
<accession>A0A6L2L077</accession>
<dbReference type="EMBL" id="BKCJ010003289">
    <property type="protein sequence ID" value="GEU54162.1"/>
    <property type="molecule type" value="Genomic_DNA"/>
</dbReference>
<dbReference type="AlphaFoldDB" id="A0A6L2L077"/>
<organism evidence="1">
    <name type="scientific">Tanacetum cinerariifolium</name>
    <name type="common">Dalmatian daisy</name>
    <name type="synonym">Chrysanthemum cinerariifolium</name>
    <dbReference type="NCBI Taxonomy" id="118510"/>
    <lineage>
        <taxon>Eukaryota</taxon>
        <taxon>Viridiplantae</taxon>
        <taxon>Streptophyta</taxon>
        <taxon>Embryophyta</taxon>
        <taxon>Tracheophyta</taxon>
        <taxon>Spermatophyta</taxon>
        <taxon>Magnoliopsida</taxon>
        <taxon>eudicotyledons</taxon>
        <taxon>Gunneridae</taxon>
        <taxon>Pentapetalae</taxon>
        <taxon>asterids</taxon>
        <taxon>campanulids</taxon>
        <taxon>Asterales</taxon>
        <taxon>Asteraceae</taxon>
        <taxon>Asteroideae</taxon>
        <taxon>Anthemideae</taxon>
        <taxon>Anthemidinae</taxon>
        <taxon>Tanacetum</taxon>
    </lineage>
</organism>